<dbReference type="GO" id="GO:0032259">
    <property type="term" value="P:methylation"/>
    <property type="evidence" value="ECO:0007669"/>
    <property type="project" value="UniProtKB-KW"/>
</dbReference>
<dbReference type="PANTHER" id="PTHR43591:SF24">
    <property type="entry name" value="2-METHOXY-6-POLYPRENYL-1,4-BENZOQUINOL METHYLASE, MITOCHONDRIAL"/>
    <property type="match status" value="1"/>
</dbReference>
<dbReference type="InterPro" id="IPR029063">
    <property type="entry name" value="SAM-dependent_MTases_sf"/>
</dbReference>
<protein>
    <submittedName>
        <fullName evidence="2">Methyltransferase</fullName>
    </submittedName>
</protein>
<dbReference type="GO" id="GO:0008757">
    <property type="term" value="F:S-adenosylmethionine-dependent methyltransferase activity"/>
    <property type="evidence" value="ECO:0007669"/>
    <property type="project" value="InterPro"/>
</dbReference>
<sequence>MSIDFFDENNRMTYAKRPVDHHWSEIMKQLVPIQGKRVADIGCGGGIYSKQLVAMGAASVIAIDFSEEMLKGAAQNGLDTDKIKLHQGRAQETGLENSIVDVILERALIHHLNYSELFSSAKEAYRLLTSGGGLLIQDRTPEDCLIKGSPEHIRGYIFEKYPELAQKEIARRHDSRTVTQILEQSGFIDIKQRSFWEVRNVYPTFKELEDNLLQRVGRSILYELEDQQLKHLVSFIKAEIQKGDEQPIIEKDRWTVWVAKKA</sequence>
<dbReference type="SUPFAM" id="SSF53335">
    <property type="entry name" value="S-adenosyl-L-methionine-dependent methyltransferases"/>
    <property type="match status" value="1"/>
</dbReference>
<dbReference type="PANTHER" id="PTHR43591">
    <property type="entry name" value="METHYLTRANSFERASE"/>
    <property type="match status" value="1"/>
</dbReference>
<evidence type="ECO:0000313" key="2">
    <source>
        <dbReference type="EMBL" id="GGH74031.1"/>
    </source>
</evidence>
<dbReference type="EMBL" id="BMFV01000001">
    <property type="protein sequence ID" value="GGH74031.1"/>
    <property type="molecule type" value="Genomic_DNA"/>
</dbReference>
<accession>A0A8J3EKV0</accession>
<comment type="caution">
    <text evidence="2">The sequence shown here is derived from an EMBL/GenBank/DDBJ whole genome shotgun (WGS) entry which is preliminary data.</text>
</comment>
<keyword evidence="2" id="KW-0808">Transferase</keyword>
<dbReference type="Proteomes" id="UP000656813">
    <property type="component" value="Unassembled WGS sequence"/>
</dbReference>
<name>A0A8J3EKV0_9BACL</name>
<dbReference type="InterPro" id="IPR013216">
    <property type="entry name" value="Methyltransf_11"/>
</dbReference>
<dbReference type="Pfam" id="PF08241">
    <property type="entry name" value="Methyltransf_11"/>
    <property type="match status" value="1"/>
</dbReference>
<keyword evidence="2" id="KW-0489">Methyltransferase</keyword>
<organism evidence="2 3">
    <name type="scientific">Pullulanibacillus pueri</name>
    <dbReference type="NCBI Taxonomy" id="1437324"/>
    <lineage>
        <taxon>Bacteria</taxon>
        <taxon>Bacillati</taxon>
        <taxon>Bacillota</taxon>
        <taxon>Bacilli</taxon>
        <taxon>Bacillales</taxon>
        <taxon>Sporolactobacillaceae</taxon>
        <taxon>Pullulanibacillus</taxon>
    </lineage>
</organism>
<feature type="domain" description="Methyltransferase type 11" evidence="1">
    <location>
        <begin position="40"/>
        <end position="136"/>
    </location>
</feature>
<dbReference type="Gene3D" id="3.40.50.150">
    <property type="entry name" value="Vaccinia Virus protein VP39"/>
    <property type="match status" value="1"/>
</dbReference>
<dbReference type="AlphaFoldDB" id="A0A8J3EKV0"/>
<evidence type="ECO:0000259" key="1">
    <source>
        <dbReference type="Pfam" id="PF08241"/>
    </source>
</evidence>
<gene>
    <name evidence="2" type="ORF">GCM10007096_01870</name>
</gene>
<dbReference type="CDD" id="cd02440">
    <property type="entry name" value="AdoMet_MTases"/>
    <property type="match status" value="1"/>
</dbReference>
<keyword evidence="3" id="KW-1185">Reference proteome</keyword>
<reference evidence="2" key="2">
    <citation type="submission" date="2020-09" db="EMBL/GenBank/DDBJ databases">
        <authorList>
            <person name="Sun Q."/>
            <person name="Zhou Y."/>
        </authorList>
    </citation>
    <scope>NUCLEOTIDE SEQUENCE</scope>
    <source>
        <strain evidence="2">CGMCC 1.12777</strain>
    </source>
</reference>
<proteinExistence type="predicted"/>
<reference evidence="2" key="1">
    <citation type="journal article" date="2014" name="Int. J. Syst. Evol. Microbiol.">
        <title>Complete genome sequence of Corynebacterium casei LMG S-19264T (=DSM 44701T), isolated from a smear-ripened cheese.</title>
        <authorList>
            <consortium name="US DOE Joint Genome Institute (JGI-PGF)"/>
            <person name="Walter F."/>
            <person name="Albersmeier A."/>
            <person name="Kalinowski J."/>
            <person name="Ruckert C."/>
        </authorList>
    </citation>
    <scope>NUCLEOTIDE SEQUENCE</scope>
    <source>
        <strain evidence="2">CGMCC 1.12777</strain>
    </source>
</reference>
<evidence type="ECO:0000313" key="3">
    <source>
        <dbReference type="Proteomes" id="UP000656813"/>
    </source>
</evidence>
<dbReference type="RefSeq" id="WP_188495127.1">
    <property type="nucleotide sequence ID" value="NZ_BMFV01000001.1"/>
</dbReference>